<dbReference type="InterPro" id="IPR029063">
    <property type="entry name" value="SAM-dependent_MTases_sf"/>
</dbReference>
<dbReference type="InterPro" id="IPR041698">
    <property type="entry name" value="Methyltransf_25"/>
</dbReference>
<evidence type="ECO:0000256" key="1">
    <source>
        <dbReference type="SAM" id="MobiDB-lite"/>
    </source>
</evidence>
<dbReference type="InterPro" id="IPR050508">
    <property type="entry name" value="Methyltransf_Superfamily"/>
</dbReference>
<proteinExistence type="predicted"/>
<protein>
    <recommendedName>
        <fullName evidence="2">Methyltransferase domain-containing protein</fullName>
    </recommendedName>
</protein>
<feature type="region of interest" description="Disordered" evidence="1">
    <location>
        <begin position="43"/>
        <end position="74"/>
    </location>
</feature>
<dbReference type="Proteomes" id="UP001301350">
    <property type="component" value="Unassembled WGS sequence"/>
</dbReference>
<gene>
    <name evidence="3" type="ORF">CDCA_CDCA14G3769</name>
</gene>
<dbReference type="Pfam" id="PF13649">
    <property type="entry name" value="Methyltransf_25"/>
    <property type="match status" value="1"/>
</dbReference>
<dbReference type="EMBL" id="JANCYW010000014">
    <property type="protein sequence ID" value="KAK4537744.1"/>
    <property type="molecule type" value="Genomic_DNA"/>
</dbReference>
<sequence length="483" mass="54561">MPPAVPTFILSPHWGKQFIHGRAWRASRSVWCRAGRHSLAVSGQTRRGRLQASTSTTAAAAPEASAPSASSVPLARPSYATDALSVFRWLLEDPRTLLYAGGSSLRSGFFLALRLFNINAYARSQQFAQNSKVGTLLSQSSTLSAQRNLVVFFLQQLYKLGRLEMEQVRAGVYKTPPFLARSPWRVLPRAIDFAQDLRRGLELREQERTDAIPQAFLRDTFYPWYYKRNFHYQTDGYFSADSARRYDFQVEVLFGGTADIMRRQALVPLLPFLRAVRSQRLAHGVGNGARFTPGHTTDVLNVPCGAGSFLLDLLDNVASDMRLRGAHVVNVDLSPFYLREAERRFRDDSRLRALPHVTFLHANTEQLPLERESFDAVVSIYLFHELPDEARRNTIAEWTRVLRPGGRVVLADSLQAGDDPQLDATLSRFRKGYHEPFYDSYVQTDMAQLFHEASGGALKLKSQTLAFLTKVFVFEKVGVMPRQ</sequence>
<evidence type="ECO:0000259" key="2">
    <source>
        <dbReference type="Pfam" id="PF13649"/>
    </source>
</evidence>
<dbReference type="SUPFAM" id="SSF53335">
    <property type="entry name" value="S-adenosyl-L-methionine-dependent methyltransferases"/>
    <property type="match status" value="1"/>
</dbReference>
<dbReference type="GO" id="GO:0008168">
    <property type="term" value="F:methyltransferase activity"/>
    <property type="evidence" value="ECO:0007669"/>
    <property type="project" value="TreeGrafter"/>
</dbReference>
<evidence type="ECO:0000313" key="3">
    <source>
        <dbReference type="EMBL" id="KAK4537744.1"/>
    </source>
</evidence>
<name>A0AAV9IZL3_CYACA</name>
<feature type="compositionally biased region" description="Low complexity" evidence="1">
    <location>
        <begin position="52"/>
        <end position="74"/>
    </location>
</feature>
<accession>A0AAV9IZL3</accession>
<feature type="domain" description="Methyltransferase" evidence="2">
    <location>
        <begin position="299"/>
        <end position="406"/>
    </location>
</feature>
<comment type="caution">
    <text evidence="3">The sequence shown here is derived from an EMBL/GenBank/DDBJ whole genome shotgun (WGS) entry which is preliminary data.</text>
</comment>
<dbReference type="PANTHER" id="PTHR42912">
    <property type="entry name" value="METHYLTRANSFERASE"/>
    <property type="match status" value="1"/>
</dbReference>
<keyword evidence="4" id="KW-1185">Reference proteome</keyword>
<dbReference type="AlphaFoldDB" id="A0AAV9IZL3"/>
<reference evidence="3 4" key="1">
    <citation type="submission" date="2022-07" db="EMBL/GenBank/DDBJ databases">
        <title>Genome-wide signatures of adaptation to extreme environments.</title>
        <authorList>
            <person name="Cho C.H."/>
            <person name="Yoon H.S."/>
        </authorList>
    </citation>
    <scope>NUCLEOTIDE SEQUENCE [LARGE SCALE GENOMIC DNA]</scope>
    <source>
        <strain evidence="3 4">DBV 063 E5</strain>
    </source>
</reference>
<dbReference type="Gene3D" id="3.40.50.150">
    <property type="entry name" value="Vaccinia Virus protein VP39"/>
    <property type="match status" value="1"/>
</dbReference>
<dbReference type="PANTHER" id="PTHR42912:SF81">
    <property type="entry name" value="METHYLTRANSFERASE DOMAIN-CONTAINING PROTEIN"/>
    <property type="match status" value="1"/>
</dbReference>
<organism evidence="3 4">
    <name type="scientific">Cyanidium caldarium</name>
    <name type="common">Red alga</name>
    <dbReference type="NCBI Taxonomy" id="2771"/>
    <lineage>
        <taxon>Eukaryota</taxon>
        <taxon>Rhodophyta</taxon>
        <taxon>Bangiophyceae</taxon>
        <taxon>Cyanidiales</taxon>
        <taxon>Cyanidiaceae</taxon>
        <taxon>Cyanidium</taxon>
    </lineage>
</organism>
<dbReference type="CDD" id="cd02440">
    <property type="entry name" value="AdoMet_MTases"/>
    <property type="match status" value="1"/>
</dbReference>
<evidence type="ECO:0000313" key="4">
    <source>
        <dbReference type="Proteomes" id="UP001301350"/>
    </source>
</evidence>